<reference evidence="4 6" key="1">
    <citation type="submission" date="2019-04" db="EMBL/GenBank/DDBJ databases">
        <title>Step-wise assembly of the neonatal virome modulated by breast feeding.</title>
        <authorList>
            <person name="Liang G."/>
            <person name="Bushman F."/>
        </authorList>
    </citation>
    <scope>NUCLEOTIDE SEQUENCE [LARGE SCALE GENOMIC DNA]</scope>
    <source>
        <strain evidence="4 6">E3404</strain>
    </source>
</reference>
<evidence type="ECO:0000313" key="5">
    <source>
        <dbReference type="EMBL" id="QOG27450.1"/>
    </source>
</evidence>
<evidence type="ECO:0000313" key="7">
    <source>
        <dbReference type="Proteomes" id="UP000516696"/>
    </source>
</evidence>
<reference evidence="5 7" key="2">
    <citation type="submission" date="2020-03" db="EMBL/GenBank/DDBJ databases">
        <title>Characterization of ganglioside-mimicking enterococci.</title>
        <authorList>
            <person name="Patry R.T."/>
            <person name="Nothaft H."/>
            <person name="Bridger R."/>
            <person name="Shajahan A."/>
            <person name="Huynh S."/>
            <person name="Sanchez S."/>
            <person name="Azadi P."/>
            <person name="Cooper K."/>
            <person name="Miller W.G."/>
            <person name="Parker C.T."/>
            <person name="Wells L."/>
            <person name="Szymanski C.M."/>
        </authorList>
    </citation>
    <scope>NUCLEOTIDE SEQUENCE [LARGE SCALE GENOMIC DNA]</scope>
    <source>
        <strain evidence="5 7">EGM181</strain>
    </source>
</reference>
<dbReference type="Gene3D" id="3.40.50.1820">
    <property type="entry name" value="alpha/beta hydrolase"/>
    <property type="match status" value="1"/>
</dbReference>
<evidence type="ECO:0000313" key="6">
    <source>
        <dbReference type="Proteomes" id="UP000439965"/>
    </source>
</evidence>
<dbReference type="Proteomes" id="UP001241571">
    <property type="component" value="Unassembled WGS sequence"/>
</dbReference>
<feature type="domain" description="Serine aminopeptidase S33" evidence="1">
    <location>
        <begin position="89"/>
        <end position="191"/>
    </location>
</feature>
<dbReference type="SUPFAM" id="SSF53474">
    <property type="entry name" value="alpha/beta-Hydrolases"/>
    <property type="match status" value="1"/>
</dbReference>
<dbReference type="PANTHER" id="PTHR43358:SF4">
    <property type="entry name" value="ALPHA_BETA HYDROLASE FOLD-1 DOMAIN-CONTAINING PROTEIN"/>
    <property type="match status" value="1"/>
</dbReference>
<dbReference type="InterPro" id="IPR052920">
    <property type="entry name" value="DNA-binding_regulatory"/>
</dbReference>
<dbReference type="InterPro" id="IPR022742">
    <property type="entry name" value="Hydrolase_4"/>
</dbReference>
<accession>A0A2A4DBH3</accession>
<protein>
    <submittedName>
        <fullName evidence="2">Alpha/beta fold hydrolase</fullName>
    </submittedName>
</protein>
<gene>
    <name evidence="5" type="ORF">EGM181_09415</name>
    <name evidence="4" type="ORF">GTI89_09640</name>
    <name evidence="2" type="ORF">HWH42_13725</name>
    <name evidence="3" type="ORF">QRX88_16165</name>
</gene>
<dbReference type="RefSeq" id="WP_081132051.1">
    <property type="nucleotide sequence ID" value="NZ_BTSN01000005.1"/>
</dbReference>
<evidence type="ECO:0000313" key="2">
    <source>
        <dbReference type="EMBL" id="MBA0973626.1"/>
    </source>
</evidence>
<evidence type="ECO:0000259" key="1">
    <source>
        <dbReference type="Pfam" id="PF12146"/>
    </source>
</evidence>
<sequence length="314" mass="35104">MKLRWKIAILVGVLLIVGLGYAGNYFYNYAVVPSEKDFLKGDTSGTDKSNANPEAEEWFTAPENRQMWQLESSDGLMLSGIYLPAQKSQHKTVIVAHGYMGNAETMGVYAKMFHDLGYNVLVPDARGHGESQGDYIGFGWPERKDYVQWIDQILKESGKEESIVLYGVSMGAATVMMTSGEKLPANVTAIIEDCGYASVNEELSYQLDQLFGLPAFPLINVTSLVTKLRAGYFFGEADAVKQLHKNTRPMFFIHGDSDTFVPYSMLAEVYAATDAPKEKWVVKGAEHAQSYTKDPKRYQEKIAAFLEKYDHLPE</sequence>
<dbReference type="GO" id="GO:0016787">
    <property type="term" value="F:hydrolase activity"/>
    <property type="evidence" value="ECO:0007669"/>
    <property type="project" value="UniProtKB-KW"/>
</dbReference>
<reference evidence="2 8" key="3">
    <citation type="submission" date="2020-06" db="EMBL/GenBank/DDBJ databases">
        <title>Crossreactivity between MHC class I-restricted antigens from cancer cells and an enterococcal bacteriophage.</title>
        <authorList>
            <person name="Fluckiger A."/>
            <person name="Daillere R."/>
            <person name="Sassi M."/>
            <person name="Cattoir V."/>
            <person name="Kroemer G."/>
            <person name="Zitvogel L."/>
        </authorList>
    </citation>
    <scope>NUCLEOTIDE SEQUENCE [LARGE SCALE GENOMIC DNA]</scope>
    <source>
        <strain evidence="2 8">EG4</strain>
    </source>
</reference>
<reference evidence="3 9" key="4">
    <citation type="submission" date="2023-06" db="EMBL/GenBank/DDBJ databases">
        <title>Acute promotion of culturable opportunistic pathogens and persistent increase of antibiotic resistance following antibiotic exposure in mouse gut microbiota.</title>
        <authorList>
            <person name="Li L."/>
            <person name="Wang B."/>
            <person name="Sun Y."/>
            <person name="Wang M."/>
            <person name="Xu H."/>
        </authorList>
    </citation>
    <scope>NUCLEOTIDE SEQUENCE [LARGE SCALE GENOMIC DNA]</scope>
    <source>
        <strain evidence="3 9">CRI2_2</strain>
    </source>
</reference>
<dbReference type="Proteomes" id="UP000516696">
    <property type="component" value="Chromosome"/>
</dbReference>
<dbReference type="InterPro" id="IPR029058">
    <property type="entry name" value="AB_hydrolase_fold"/>
</dbReference>
<dbReference type="Proteomes" id="UP000571857">
    <property type="component" value="Unassembled WGS sequence"/>
</dbReference>
<evidence type="ECO:0000313" key="4">
    <source>
        <dbReference type="EMBL" id="MXS26319.1"/>
    </source>
</evidence>
<dbReference type="Proteomes" id="UP000439965">
    <property type="component" value="Unassembled WGS sequence"/>
</dbReference>
<evidence type="ECO:0000313" key="8">
    <source>
        <dbReference type="Proteomes" id="UP000571857"/>
    </source>
</evidence>
<evidence type="ECO:0000313" key="3">
    <source>
        <dbReference type="EMBL" id="MDL4937238.1"/>
    </source>
</evidence>
<evidence type="ECO:0000313" key="9">
    <source>
        <dbReference type="Proteomes" id="UP001241571"/>
    </source>
</evidence>
<dbReference type="Pfam" id="PF12146">
    <property type="entry name" value="Hydrolase_4"/>
    <property type="match status" value="1"/>
</dbReference>
<dbReference type="EMBL" id="WVTI01000007">
    <property type="protein sequence ID" value="MXS26319.1"/>
    <property type="molecule type" value="Genomic_DNA"/>
</dbReference>
<dbReference type="EMBL" id="CP050485">
    <property type="protein sequence ID" value="QOG27450.1"/>
    <property type="molecule type" value="Genomic_DNA"/>
</dbReference>
<keyword evidence="2" id="KW-0378">Hydrolase</keyword>
<proteinExistence type="predicted"/>
<dbReference type="AlphaFoldDB" id="A0A2A4DBH3"/>
<dbReference type="EMBL" id="JABXJK010000075">
    <property type="protein sequence ID" value="MBA0973626.1"/>
    <property type="molecule type" value="Genomic_DNA"/>
</dbReference>
<dbReference type="PANTHER" id="PTHR43358">
    <property type="entry name" value="ALPHA/BETA-HYDROLASE"/>
    <property type="match status" value="1"/>
</dbReference>
<name>A0A2A4DBH3_ENTGA</name>
<organism evidence="2 8">
    <name type="scientific">Enterococcus gallinarum</name>
    <dbReference type="NCBI Taxonomy" id="1353"/>
    <lineage>
        <taxon>Bacteria</taxon>
        <taxon>Bacillati</taxon>
        <taxon>Bacillota</taxon>
        <taxon>Bacilli</taxon>
        <taxon>Lactobacillales</taxon>
        <taxon>Enterococcaceae</taxon>
        <taxon>Enterococcus</taxon>
    </lineage>
</organism>
<dbReference type="EMBL" id="JASUBT010000014">
    <property type="protein sequence ID" value="MDL4937238.1"/>
    <property type="molecule type" value="Genomic_DNA"/>
</dbReference>